<accession>A0A502CI03</accession>
<dbReference type="InterPro" id="IPR058240">
    <property type="entry name" value="rSAM_sf"/>
</dbReference>
<evidence type="ECO:0000313" key="7">
    <source>
        <dbReference type="EMBL" id="TPG12352.1"/>
    </source>
</evidence>
<dbReference type="PANTHER" id="PTHR11228:SF7">
    <property type="entry name" value="PQQA PEPTIDE CYCLASE"/>
    <property type="match status" value="1"/>
</dbReference>
<name>A0A502CI03_9SPHN</name>
<evidence type="ECO:0000256" key="4">
    <source>
        <dbReference type="ARBA" id="ARBA00023004"/>
    </source>
</evidence>
<sequence length="379" mass="41438">MKSLVVYAASGCNLRCRHCAVGSDQATPRDSLSMDELVSIIEDAGRIGVQFVTLIGGEVSYVHADLSPALAAAERAGVTISINTNLHFPDRIIPLLSYESMGNIAFSLDGATAETNDRVRGKGSFAKALAALEAIHASGRLGGHTTLDMNYTLNRINAPEAYEVIALANKLGVNKLNLALTEPRDFAIRNSDLLTLHDEELVNAFVSIITMWRMHGETQLETNIPPLFHRYYADRFGSSPFPANFDACGGTQVYGYVDAHGNHFPCPGMGFEHNRQPDSDRIFANVNTKSRRLDTIQREPVFADFDTARASGELMADYFPCSACSFRAACRPCTSSKLEGGAYRTQPLCEALFKTADATVPGFTDRYFDEGTRLVDRLC</sequence>
<evidence type="ECO:0000256" key="2">
    <source>
        <dbReference type="ARBA" id="ARBA00022691"/>
    </source>
</evidence>
<keyword evidence="4" id="KW-0408">Iron</keyword>
<dbReference type="InterPro" id="IPR006638">
    <property type="entry name" value="Elp3/MiaA/NifB-like_rSAM"/>
</dbReference>
<dbReference type="InterPro" id="IPR050377">
    <property type="entry name" value="Radical_SAM_PqqE_MftC-like"/>
</dbReference>
<dbReference type="Proteomes" id="UP000318413">
    <property type="component" value="Unassembled WGS sequence"/>
</dbReference>
<feature type="domain" description="Radical SAM core" evidence="6">
    <location>
        <begin position="1"/>
        <end position="225"/>
    </location>
</feature>
<keyword evidence="2" id="KW-0949">S-adenosyl-L-methionine</keyword>
<keyword evidence="5" id="KW-0411">Iron-sulfur</keyword>
<dbReference type="Pfam" id="PF04055">
    <property type="entry name" value="Radical_SAM"/>
    <property type="match status" value="1"/>
</dbReference>
<dbReference type="Gene3D" id="3.20.20.70">
    <property type="entry name" value="Aldolase class I"/>
    <property type="match status" value="1"/>
</dbReference>
<dbReference type="GO" id="GO:0003824">
    <property type="term" value="F:catalytic activity"/>
    <property type="evidence" value="ECO:0007669"/>
    <property type="project" value="InterPro"/>
</dbReference>
<evidence type="ECO:0000313" key="8">
    <source>
        <dbReference type="Proteomes" id="UP000318413"/>
    </source>
</evidence>
<keyword evidence="3" id="KW-0479">Metal-binding</keyword>
<keyword evidence="8" id="KW-1185">Reference proteome</keyword>
<evidence type="ECO:0000256" key="5">
    <source>
        <dbReference type="ARBA" id="ARBA00023014"/>
    </source>
</evidence>
<dbReference type="OrthoDB" id="9792276at2"/>
<dbReference type="InterPro" id="IPR013785">
    <property type="entry name" value="Aldolase_TIM"/>
</dbReference>
<dbReference type="SFLD" id="SFLDS00029">
    <property type="entry name" value="Radical_SAM"/>
    <property type="match status" value="1"/>
</dbReference>
<evidence type="ECO:0000259" key="6">
    <source>
        <dbReference type="PROSITE" id="PS51918"/>
    </source>
</evidence>
<organism evidence="7 8">
    <name type="scientific">Sphingomonas oligophenolica</name>
    <dbReference type="NCBI Taxonomy" id="301154"/>
    <lineage>
        <taxon>Bacteria</taxon>
        <taxon>Pseudomonadati</taxon>
        <taxon>Pseudomonadota</taxon>
        <taxon>Alphaproteobacteria</taxon>
        <taxon>Sphingomonadales</taxon>
        <taxon>Sphingomonadaceae</taxon>
        <taxon>Sphingomonas</taxon>
    </lineage>
</organism>
<dbReference type="GO" id="GO:0051536">
    <property type="term" value="F:iron-sulfur cluster binding"/>
    <property type="evidence" value="ECO:0007669"/>
    <property type="project" value="UniProtKB-KW"/>
</dbReference>
<dbReference type="InterPro" id="IPR007197">
    <property type="entry name" value="rSAM"/>
</dbReference>
<protein>
    <submittedName>
        <fullName evidence="7">Radical SAM protein</fullName>
    </submittedName>
</protein>
<dbReference type="PROSITE" id="PS51918">
    <property type="entry name" value="RADICAL_SAM"/>
    <property type="match status" value="1"/>
</dbReference>
<dbReference type="EMBL" id="RCZK01000006">
    <property type="protein sequence ID" value="TPG12352.1"/>
    <property type="molecule type" value="Genomic_DNA"/>
</dbReference>
<comment type="cofactor">
    <cofactor evidence="1">
        <name>[4Fe-4S] cluster</name>
        <dbReference type="ChEBI" id="CHEBI:49883"/>
    </cofactor>
</comment>
<dbReference type="PANTHER" id="PTHR11228">
    <property type="entry name" value="RADICAL SAM DOMAIN PROTEIN"/>
    <property type="match status" value="1"/>
</dbReference>
<reference evidence="7 8" key="1">
    <citation type="journal article" date="2019" name="Environ. Microbiol.">
        <title>Species interactions and distinct microbial communities in high Arctic permafrost affected cryosols are associated with the CH4 and CO2 gas fluxes.</title>
        <authorList>
            <person name="Altshuler I."/>
            <person name="Hamel J."/>
            <person name="Turney S."/>
            <person name="Magnuson E."/>
            <person name="Levesque R."/>
            <person name="Greer C."/>
            <person name="Whyte L.G."/>
        </authorList>
    </citation>
    <scope>NUCLEOTIDE SEQUENCE [LARGE SCALE GENOMIC DNA]</scope>
    <source>
        <strain evidence="7 8">S5.1</strain>
    </source>
</reference>
<dbReference type="SUPFAM" id="SSF102114">
    <property type="entry name" value="Radical SAM enzymes"/>
    <property type="match status" value="1"/>
</dbReference>
<proteinExistence type="predicted"/>
<evidence type="ECO:0000256" key="3">
    <source>
        <dbReference type="ARBA" id="ARBA00022723"/>
    </source>
</evidence>
<comment type="caution">
    <text evidence="7">The sequence shown here is derived from an EMBL/GenBank/DDBJ whole genome shotgun (WGS) entry which is preliminary data.</text>
</comment>
<dbReference type="GO" id="GO:0046872">
    <property type="term" value="F:metal ion binding"/>
    <property type="evidence" value="ECO:0007669"/>
    <property type="project" value="UniProtKB-KW"/>
</dbReference>
<dbReference type="SFLD" id="SFLDG01067">
    <property type="entry name" value="SPASM/twitch_domain_containing"/>
    <property type="match status" value="1"/>
</dbReference>
<dbReference type="AlphaFoldDB" id="A0A502CI03"/>
<gene>
    <name evidence="7" type="ORF">EAH84_09290</name>
</gene>
<dbReference type="SMART" id="SM00729">
    <property type="entry name" value="Elp3"/>
    <property type="match status" value="1"/>
</dbReference>
<dbReference type="RefSeq" id="WP_140871092.1">
    <property type="nucleotide sequence ID" value="NZ_RCZK01000006.1"/>
</dbReference>
<dbReference type="CDD" id="cd01335">
    <property type="entry name" value="Radical_SAM"/>
    <property type="match status" value="1"/>
</dbReference>
<evidence type="ECO:0000256" key="1">
    <source>
        <dbReference type="ARBA" id="ARBA00001966"/>
    </source>
</evidence>